<sequence>MRYFLSLLFVIPLWAINLDLDYKNINEWISEKLRLLDIYMSDSNESVKQNFSIRSSIDTIIETKQTPQFKFNIRANLEFPRTQKRLHLFIQDFKKQNSVDEVSGQNIEDSIRNTSFLFGLQYMSKGNIRYRAGIRFHKITPDPFIALGWERTHYFKHAWIYYGDELRYFLHRHIDNKLFANFQYKLNNYKLFSFENSYRYEERPFGEHQVTHALKIYHSFGERSLLIPRAECFFYANNEESYKINYYYLGFDFQDTFYRKWLFYQIGPAILWRRDNSFDPSWRVTFKIGITFEKN</sequence>
<dbReference type="STRING" id="1069081.SAMN05660197_1855"/>
<protein>
    <recommendedName>
        <fullName evidence="3">DUF2490 domain-containing protein</fullName>
    </recommendedName>
</protein>
<evidence type="ECO:0000313" key="2">
    <source>
        <dbReference type="Proteomes" id="UP000192602"/>
    </source>
</evidence>
<dbReference type="AlphaFoldDB" id="A0A1W1WUM1"/>
<evidence type="ECO:0008006" key="3">
    <source>
        <dbReference type="Google" id="ProtNLM"/>
    </source>
</evidence>
<dbReference type="OrthoDB" id="5430640at2"/>
<accession>A0A1W1WUM1</accession>
<dbReference type="RefSeq" id="WP_084276398.1">
    <property type="nucleotide sequence ID" value="NZ_AP026671.1"/>
</dbReference>
<name>A0A1W1WUM1_9BACT</name>
<evidence type="ECO:0000313" key="1">
    <source>
        <dbReference type="EMBL" id="SMC10024.1"/>
    </source>
</evidence>
<organism evidence="1 2">
    <name type="scientific">Nitratiruptor tergarcus DSM 16512</name>
    <dbReference type="NCBI Taxonomy" id="1069081"/>
    <lineage>
        <taxon>Bacteria</taxon>
        <taxon>Pseudomonadati</taxon>
        <taxon>Campylobacterota</taxon>
        <taxon>Epsilonproteobacteria</taxon>
        <taxon>Nautiliales</taxon>
        <taxon>Nitratiruptoraceae</taxon>
        <taxon>Nitratiruptor</taxon>
    </lineage>
</organism>
<dbReference type="EMBL" id="FWWZ01000001">
    <property type="protein sequence ID" value="SMC10024.1"/>
    <property type="molecule type" value="Genomic_DNA"/>
</dbReference>
<gene>
    <name evidence="1" type="ORF">SAMN05660197_1855</name>
</gene>
<proteinExistence type="predicted"/>
<dbReference type="Proteomes" id="UP000192602">
    <property type="component" value="Unassembled WGS sequence"/>
</dbReference>
<reference evidence="2" key="1">
    <citation type="submission" date="2017-04" db="EMBL/GenBank/DDBJ databases">
        <authorList>
            <person name="Varghese N."/>
            <person name="Submissions S."/>
        </authorList>
    </citation>
    <scope>NUCLEOTIDE SEQUENCE [LARGE SCALE GENOMIC DNA]</scope>
    <source>
        <strain evidence="2">DSM 16512</strain>
    </source>
</reference>
<keyword evidence="2" id="KW-1185">Reference proteome</keyword>